<feature type="coiled-coil region" evidence="6">
    <location>
        <begin position="31"/>
        <end position="131"/>
    </location>
</feature>
<keyword evidence="9" id="KW-1185">Reference proteome</keyword>
<evidence type="ECO:0000256" key="7">
    <source>
        <dbReference type="SAM" id="MobiDB-lite"/>
    </source>
</evidence>
<dbReference type="OrthoDB" id="9989112at2759"/>
<evidence type="ECO:0000256" key="2">
    <source>
        <dbReference type="ARBA" id="ARBA00022490"/>
    </source>
</evidence>
<evidence type="ECO:0000256" key="3">
    <source>
        <dbReference type="ARBA" id="ARBA00022741"/>
    </source>
</evidence>
<name>A0A7R9MK87_9ACAR</name>
<dbReference type="PROSITE" id="PS51417">
    <property type="entry name" value="ARF"/>
    <property type="match status" value="1"/>
</dbReference>
<dbReference type="GO" id="GO:0005525">
    <property type="term" value="F:GTP binding"/>
    <property type="evidence" value="ECO:0007669"/>
    <property type="project" value="UniProtKB-KW"/>
</dbReference>
<dbReference type="GO" id="GO:0003924">
    <property type="term" value="F:GTPase activity"/>
    <property type="evidence" value="ECO:0007669"/>
    <property type="project" value="InterPro"/>
</dbReference>
<dbReference type="PROSITE" id="PS51420">
    <property type="entry name" value="RHO"/>
    <property type="match status" value="1"/>
</dbReference>
<dbReference type="PANTHER" id="PTHR47977">
    <property type="entry name" value="RAS-RELATED PROTEIN RAB"/>
    <property type="match status" value="1"/>
</dbReference>
<dbReference type="NCBIfam" id="TIGR00231">
    <property type="entry name" value="small_GTP"/>
    <property type="match status" value="1"/>
</dbReference>
<evidence type="ECO:0000256" key="1">
    <source>
        <dbReference type="ARBA" id="ARBA00004496"/>
    </source>
</evidence>
<dbReference type="SMART" id="SM00174">
    <property type="entry name" value="RHO"/>
    <property type="match status" value="1"/>
</dbReference>
<sequence>MRDLMKGEMEELQSHLSKFEKIDSWLKDNHNNMTEEKVNEIRTKLDESMQESRQLKMSLMDTQTNVALMRTELAQLRNQYDQKCRELNHEMGRVAEQHSEHQHLTQQLSLLQEANQKLHDTNDTLRTVLELTPMQSRNASPEPFHDSSGSGPKRGSLIGDYIRTDPFKHRNRDTCSRLSETDFESVSVFCEDSAYQSNRQSFASCPPMSAIKTIVMTDDMDSGLSSMKTRSHQSSPILMSYYKRDESPKSECNSIITTTHSISNMIGDATGAPERTYKIIFIGDASVGKSTFILRLSKGYFATQLSTTLGVDFQMRTCSFDGMNISLQLWDTAGQERYRSITKNYFRKADGIMLLYDVTSEQSFLNVREWISTIEEVKAKGIPVMIVGNKTDLRPTLMAQDLKYVKAEDGYKIAQQYGLMFVETSCKDGNNIMSSIA</sequence>
<organism evidence="8">
    <name type="scientific">Oppiella nova</name>
    <dbReference type="NCBI Taxonomy" id="334625"/>
    <lineage>
        <taxon>Eukaryota</taxon>
        <taxon>Metazoa</taxon>
        <taxon>Ecdysozoa</taxon>
        <taxon>Arthropoda</taxon>
        <taxon>Chelicerata</taxon>
        <taxon>Arachnida</taxon>
        <taxon>Acari</taxon>
        <taxon>Acariformes</taxon>
        <taxon>Sarcoptiformes</taxon>
        <taxon>Oribatida</taxon>
        <taxon>Brachypylina</taxon>
        <taxon>Oppioidea</taxon>
        <taxon>Oppiidae</taxon>
        <taxon>Oppiella</taxon>
    </lineage>
</organism>
<dbReference type="InterPro" id="IPR005225">
    <property type="entry name" value="Small_GTP-bd"/>
</dbReference>
<dbReference type="Proteomes" id="UP000728032">
    <property type="component" value="Unassembled WGS sequence"/>
</dbReference>
<evidence type="ECO:0000313" key="8">
    <source>
        <dbReference type="EMBL" id="CAD7661768.1"/>
    </source>
</evidence>
<evidence type="ECO:0000256" key="6">
    <source>
        <dbReference type="SAM" id="Coils"/>
    </source>
</evidence>
<accession>A0A7R9MK87</accession>
<dbReference type="SMART" id="SM00173">
    <property type="entry name" value="RAS"/>
    <property type="match status" value="1"/>
</dbReference>
<dbReference type="Pfam" id="PF00071">
    <property type="entry name" value="Ras"/>
    <property type="match status" value="1"/>
</dbReference>
<keyword evidence="4 6" id="KW-0175">Coiled coil</keyword>
<gene>
    <name evidence="8" type="ORF">ONB1V03_LOCUS18328</name>
</gene>
<evidence type="ECO:0000256" key="4">
    <source>
        <dbReference type="ARBA" id="ARBA00023054"/>
    </source>
</evidence>
<protein>
    <submittedName>
        <fullName evidence="8">Uncharacterized protein</fullName>
    </submittedName>
</protein>
<keyword evidence="3" id="KW-0547">Nucleotide-binding</keyword>
<feature type="non-terminal residue" evidence="8">
    <location>
        <position position="1"/>
    </location>
</feature>
<dbReference type="EMBL" id="OC939802">
    <property type="protein sequence ID" value="CAD7661768.1"/>
    <property type="molecule type" value="Genomic_DNA"/>
</dbReference>
<dbReference type="Gene3D" id="3.40.50.300">
    <property type="entry name" value="P-loop containing nucleotide triphosphate hydrolases"/>
    <property type="match status" value="1"/>
</dbReference>
<dbReference type="PROSITE" id="PS51421">
    <property type="entry name" value="RAS"/>
    <property type="match status" value="1"/>
</dbReference>
<dbReference type="SUPFAM" id="SSF52540">
    <property type="entry name" value="P-loop containing nucleoside triphosphate hydrolases"/>
    <property type="match status" value="1"/>
</dbReference>
<proteinExistence type="predicted"/>
<dbReference type="GO" id="GO:0005737">
    <property type="term" value="C:cytoplasm"/>
    <property type="evidence" value="ECO:0007669"/>
    <property type="project" value="UniProtKB-SubCell"/>
</dbReference>
<dbReference type="EMBL" id="CAJPVJ010024977">
    <property type="protein sequence ID" value="CAG2178904.1"/>
    <property type="molecule type" value="Genomic_DNA"/>
</dbReference>
<dbReference type="FunFam" id="3.40.50.300:FF:001348">
    <property type="entry name" value="Ras and EF-hand domain-containing protein"/>
    <property type="match status" value="1"/>
</dbReference>
<dbReference type="PROSITE" id="PS51419">
    <property type="entry name" value="RAB"/>
    <property type="match status" value="1"/>
</dbReference>
<dbReference type="InterPro" id="IPR050227">
    <property type="entry name" value="Rab"/>
</dbReference>
<feature type="region of interest" description="Disordered" evidence="7">
    <location>
        <begin position="134"/>
        <end position="158"/>
    </location>
</feature>
<comment type="subcellular location">
    <subcellularLocation>
        <location evidence="1">Cytoplasm</location>
    </subcellularLocation>
</comment>
<dbReference type="SMART" id="SM00177">
    <property type="entry name" value="ARF"/>
    <property type="match status" value="1"/>
</dbReference>
<dbReference type="CDD" id="cd00154">
    <property type="entry name" value="Rab"/>
    <property type="match status" value="1"/>
</dbReference>
<dbReference type="SMART" id="SM00175">
    <property type="entry name" value="RAB"/>
    <property type="match status" value="1"/>
</dbReference>
<dbReference type="PRINTS" id="PR00449">
    <property type="entry name" value="RASTRNSFRMNG"/>
</dbReference>
<evidence type="ECO:0000313" key="9">
    <source>
        <dbReference type="Proteomes" id="UP000728032"/>
    </source>
</evidence>
<evidence type="ECO:0000256" key="5">
    <source>
        <dbReference type="ARBA" id="ARBA00023134"/>
    </source>
</evidence>
<keyword evidence="2" id="KW-0963">Cytoplasm</keyword>
<dbReference type="AlphaFoldDB" id="A0A7R9MK87"/>
<dbReference type="InterPro" id="IPR001806">
    <property type="entry name" value="Small_GTPase"/>
</dbReference>
<dbReference type="InterPro" id="IPR027417">
    <property type="entry name" value="P-loop_NTPase"/>
</dbReference>
<reference evidence="8" key="1">
    <citation type="submission" date="2020-11" db="EMBL/GenBank/DDBJ databases">
        <authorList>
            <person name="Tran Van P."/>
        </authorList>
    </citation>
    <scope>NUCLEOTIDE SEQUENCE</scope>
</reference>
<keyword evidence="5" id="KW-0342">GTP-binding</keyword>